<feature type="compositionally biased region" description="Low complexity" evidence="1">
    <location>
        <begin position="186"/>
        <end position="204"/>
    </location>
</feature>
<evidence type="ECO:0000256" key="1">
    <source>
        <dbReference type="SAM" id="MobiDB-lite"/>
    </source>
</evidence>
<accession>C3XUY3</accession>
<feature type="region of interest" description="Disordered" evidence="1">
    <location>
        <begin position="174"/>
        <end position="213"/>
    </location>
</feature>
<proteinExistence type="predicted"/>
<dbReference type="EMBL" id="GG666467">
    <property type="protein sequence ID" value="EEN68208.1"/>
    <property type="molecule type" value="Genomic_DNA"/>
</dbReference>
<dbReference type="InterPro" id="IPR032675">
    <property type="entry name" value="LRR_dom_sf"/>
</dbReference>
<dbReference type="SUPFAM" id="SSF52058">
    <property type="entry name" value="L domain-like"/>
    <property type="match status" value="1"/>
</dbReference>
<keyword evidence="2" id="KW-1133">Transmembrane helix</keyword>
<evidence type="ECO:0000256" key="2">
    <source>
        <dbReference type="SAM" id="Phobius"/>
    </source>
</evidence>
<gene>
    <name evidence="3" type="ORF">BRAFLDRAFT_88942</name>
</gene>
<feature type="compositionally biased region" description="Polar residues" evidence="1">
    <location>
        <begin position="308"/>
        <end position="327"/>
    </location>
</feature>
<keyword evidence="2" id="KW-0812">Transmembrane</keyword>
<dbReference type="InParanoid" id="C3XUY3"/>
<keyword evidence="2" id="KW-0472">Membrane</keyword>
<evidence type="ECO:0000313" key="3">
    <source>
        <dbReference type="EMBL" id="EEN68208.1"/>
    </source>
</evidence>
<feature type="compositionally biased region" description="Polar residues" evidence="1">
    <location>
        <begin position="415"/>
        <end position="440"/>
    </location>
</feature>
<name>C3XUY3_BRAFL</name>
<feature type="region of interest" description="Disordered" evidence="1">
    <location>
        <begin position="308"/>
        <end position="480"/>
    </location>
</feature>
<sequence>MALRNLPSLGTLFLSYNKIGYVKLDSVINYLPKLKFVDLSNNPIRTFTQYELGWPQVTKVLIYGAMYHCDCDIYWLIVKINCLQACSGPWVTCCSACSACFLVANEGRASLYCTTPNRQGIQNAFFRDVASELTECEPTTENPKPTTLKTLTTDKPRTQAQDFENNVPLSIGHRRRLEAKEKKTDGSTTTPTGTTQTSTGDVTPYSIRIRGGEGSQVSNIPHIVITMVTALLTVAFIAYLVRLEHKHKLCRKLCMEEDNVADNHLVIAQQNANSSRHNTSSEGSNNEQQAVHYSTFSGGLAHEHTAVYHSTSSEPGLNNEQPTVQDGKSSDGFNYEQPAVHHSMSSGGSEEQPAVHHSISSGGSEEQPAVHHSISSGGSEEQPAVHHSMSSVGSEEQPAVHHSTSSEGSEEQPAVPNSTSSEPGLNYEQPTVHPSTSPGRLNTEEPTVHRSTSSGRSEEQPAEPRLNYEQPTFSHNTYPGGLGYKKPAVYRRKSSGGVNHEKLSIHHYTPLTNPNQEQPTIKEIIQPEVKALYDSTSTNHELMPSTLYTGGRQRENMDGYLAVEPFKKS</sequence>
<dbReference type="Gene3D" id="3.80.10.10">
    <property type="entry name" value="Ribonuclease Inhibitor"/>
    <property type="match status" value="1"/>
</dbReference>
<dbReference type="AlphaFoldDB" id="C3XUY3"/>
<reference evidence="3" key="1">
    <citation type="journal article" date="2008" name="Nature">
        <title>The amphioxus genome and the evolution of the chordate karyotype.</title>
        <authorList>
            <consortium name="US DOE Joint Genome Institute (JGI-PGF)"/>
            <person name="Putnam N.H."/>
            <person name="Butts T."/>
            <person name="Ferrier D.E.K."/>
            <person name="Furlong R.F."/>
            <person name="Hellsten U."/>
            <person name="Kawashima T."/>
            <person name="Robinson-Rechavi M."/>
            <person name="Shoguchi E."/>
            <person name="Terry A."/>
            <person name="Yu J.-K."/>
            <person name="Benito-Gutierrez E.L."/>
            <person name="Dubchak I."/>
            <person name="Garcia-Fernandez J."/>
            <person name="Gibson-Brown J.J."/>
            <person name="Grigoriev I.V."/>
            <person name="Horton A.C."/>
            <person name="de Jong P.J."/>
            <person name="Jurka J."/>
            <person name="Kapitonov V.V."/>
            <person name="Kohara Y."/>
            <person name="Kuroki Y."/>
            <person name="Lindquist E."/>
            <person name="Lucas S."/>
            <person name="Osoegawa K."/>
            <person name="Pennacchio L.A."/>
            <person name="Salamov A.A."/>
            <person name="Satou Y."/>
            <person name="Sauka-Spengler T."/>
            <person name="Schmutz J."/>
            <person name="Shin-I T."/>
            <person name="Toyoda A."/>
            <person name="Bronner-Fraser M."/>
            <person name="Fujiyama A."/>
            <person name="Holland L.Z."/>
            <person name="Holland P.W.H."/>
            <person name="Satoh N."/>
            <person name="Rokhsar D.S."/>
        </authorList>
    </citation>
    <scope>NUCLEOTIDE SEQUENCE [LARGE SCALE GENOMIC DNA]</scope>
    <source>
        <strain evidence="3">S238N-H82</strain>
        <tissue evidence="3">Testes</tissue>
    </source>
</reference>
<evidence type="ECO:0008006" key="4">
    <source>
        <dbReference type="Google" id="ProtNLM"/>
    </source>
</evidence>
<organism>
    <name type="scientific">Branchiostoma floridae</name>
    <name type="common">Florida lancelet</name>
    <name type="synonym">Amphioxus</name>
    <dbReference type="NCBI Taxonomy" id="7739"/>
    <lineage>
        <taxon>Eukaryota</taxon>
        <taxon>Metazoa</taxon>
        <taxon>Chordata</taxon>
        <taxon>Cephalochordata</taxon>
        <taxon>Leptocardii</taxon>
        <taxon>Amphioxiformes</taxon>
        <taxon>Branchiostomatidae</taxon>
        <taxon>Branchiostoma</taxon>
    </lineage>
</organism>
<feature type="transmembrane region" description="Helical" evidence="2">
    <location>
        <begin position="220"/>
        <end position="241"/>
    </location>
</feature>
<protein>
    <recommendedName>
        <fullName evidence="4">LRRCT domain-containing protein</fullName>
    </recommendedName>
</protein>